<evidence type="ECO:0000313" key="1">
    <source>
        <dbReference type="EMBL" id="MCV9385788.1"/>
    </source>
</evidence>
<evidence type="ECO:0000313" key="2">
    <source>
        <dbReference type="Proteomes" id="UP001300692"/>
    </source>
</evidence>
<reference evidence="1 2" key="1">
    <citation type="submission" date="2022-10" db="EMBL/GenBank/DDBJ databases">
        <title>Comparative genomics and taxonomic characterization of three novel marine species of genus Reichenbachiella exhibiting antioxidant and polysaccharide degradation activities.</title>
        <authorList>
            <person name="Muhammad N."/>
            <person name="Lee Y.-J."/>
            <person name="Ko J."/>
            <person name="Kim S.-G."/>
        </authorList>
    </citation>
    <scope>NUCLEOTIDE SEQUENCE [LARGE SCALE GENOMIC DNA]</scope>
    <source>
        <strain evidence="1 2">ABR2-5</strain>
    </source>
</reference>
<keyword evidence="2" id="KW-1185">Reference proteome</keyword>
<dbReference type="PROSITE" id="PS51257">
    <property type="entry name" value="PROKAR_LIPOPROTEIN"/>
    <property type="match status" value="1"/>
</dbReference>
<name>A0ABT3CPZ3_9BACT</name>
<accession>A0ABT3CPZ3</accession>
<comment type="caution">
    <text evidence="1">The sequence shown here is derived from an EMBL/GenBank/DDBJ whole genome shotgun (WGS) entry which is preliminary data.</text>
</comment>
<dbReference type="RefSeq" id="WP_264136571.1">
    <property type="nucleotide sequence ID" value="NZ_JAOYOD010000001.1"/>
</dbReference>
<dbReference type="EMBL" id="JAOYOD010000001">
    <property type="protein sequence ID" value="MCV9385788.1"/>
    <property type="molecule type" value="Genomic_DNA"/>
</dbReference>
<evidence type="ECO:0008006" key="3">
    <source>
        <dbReference type="Google" id="ProtNLM"/>
    </source>
</evidence>
<dbReference type="Proteomes" id="UP001300692">
    <property type="component" value="Unassembled WGS sequence"/>
</dbReference>
<protein>
    <recommendedName>
        <fullName evidence="3">Lipoprotein</fullName>
    </recommendedName>
</protein>
<sequence>MNLVAKLFLAFVIILQGCVMSKDLVLDAVWEKDNYEPLKYRKVIVFGFSENMEKNKKFEINAVKALKNEGVLATPGHEVYDFSQEGRVNPHHLKNYLFSQGFDGILTASVIDNISKDNEEISDQELEKYSEGIYKFDQFYQNRYSEISNDTPSSNKVLEANFFYIMDQNDFDGSGLVWISHFQIKDELEANFPVEDYSKRIVKSLFEDQVIVKK</sequence>
<gene>
    <name evidence="1" type="ORF">N7U62_03895</name>
</gene>
<proteinExistence type="predicted"/>
<organism evidence="1 2">
    <name type="scientific">Reichenbachiella ulvae</name>
    <dbReference type="NCBI Taxonomy" id="2980104"/>
    <lineage>
        <taxon>Bacteria</taxon>
        <taxon>Pseudomonadati</taxon>
        <taxon>Bacteroidota</taxon>
        <taxon>Cytophagia</taxon>
        <taxon>Cytophagales</taxon>
        <taxon>Reichenbachiellaceae</taxon>
        <taxon>Reichenbachiella</taxon>
    </lineage>
</organism>